<evidence type="ECO:0000256" key="7">
    <source>
        <dbReference type="ARBA" id="ARBA00023054"/>
    </source>
</evidence>
<dbReference type="Gene3D" id="1.10.287.510">
    <property type="entry name" value="Helix hairpin bin"/>
    <property type="match status" value="1"/>
</dbReference>
<comment type="caution">
    <text evidence="12">The sequence shown here is derived from an EMBL/GenBank/DDBJ whole genome shotgun (WGS) entry which is preliminary data.</text>
</comment>
<evidence type="ECO:0000256" key="8">
    <source>
        <dbReference type="ARBA" id="ARBA00023204"/>
    </source>
</evidence>
<evidence type="ECO:0000256" key="3">
    <source>
        <dbReference type="ARBA" id="ARBA00022763"/>
    </source>
</evidence>
<evidence type="ECO:0000256" key="9">
    <source>
        <dbReference type="PROSITE-ProRule" id="PRU00471"/>
    </source>
</evidence>
<keyword evidence="2" id="KW-0547">Nucleotide-binding</keyword>
<accession>A0A3M0BM70</accession>
<dbReference type="PROSITE" id="PS51131">
    <property type="entry name" value="ZN_HOOK"/>
    <property type="match status" value="1"/>
</dbReference>
<feature type="coiled-coil region" evidence="10">
    <location>
        <begin position="194"/>
        <end position="741"/>
    </location>
</feature>
<dbReference type="Pfam" id="PF04423">
    <property type="entry name" value="Rad50_zn_hook"/>
    <property type="match status" value="1"/>
</dbReference>
<keyword evidence="6" id="KW-0067">ATP-binding</keyword>
<name>A0A3M0BM70_9AQUI</name>
<dbReference type="Gene3D" id="3.40.50.300">
    <property type="entry name" value="P-loop containing nucleotide triphosphate hydrolases"/>
    <property type="match status" value="2"/>
</dbReference>
<evidence type="ECO:0000256" key="6">
    <source>
        <dbReference type="ARBA" id="ARBA00022840"/>
    </source>
</evidence>
<dbReference type="InterPro" id="IPR003959">
    <property type="entry name" value="ATPase_AAA_core"/>
</dbReference>
<dbReference type="InterPro" id="IPR013134">
    <property type="entry name" value="Zn_hook_RAD50"/>
</dbReference>
<dbReference type="PANTHER" id="PTHR32114:SF2">
    <property type="entry name" value="ABC TRANSPORTER ABCH.3"/>
    <property type="match status" value="1"/>
</dbReference>
<dbReference type="GO" id="GO:0046872">
    <property type="term" value="F:metal ion binding"/>
    <property type="evidence" value="ECO:0007669"/>
    <property type="project" value="UniProtKB-UniRule"/>
</dbReference>
<reference evidence="12 13" key="1">
    <citation type="submission" date="2018-10" db="EMBL/GenBank/DDBJ databases">
        <title>Genomic Encyclopedia of Archaeal and Bacterial Type Strains, Phase II (KMG-II): from individual species to whole genera.</title>
        <authorList>
            <person name="Goeker M."/>
        </authorList>
    </citation>
    <scope>NUCLEOTIDE SEQUENCE [LARGE SCALE GENOMIC DNA]</scope>
    <source>
        <strain evidence="12 13">VM1</strain>
    </source>
</reference>
<evidence type="ECO:0000256" key="4">
    <source>
        <dbReference type="ARBA" id="ARBA00022801"/>
    </source>
</evidence>
<keyword evidence="4" id="KW-0378">Hydrolase</keyword>
<keyword evidence="12" id="KW-0269">Exonuclease</keyword>
<evidence type="ECO:0000259" key="11">
    <source>
        <dbReference type="PROSITE" id="PS51131"/>
    </source>
</evidence>
<dbReference type="SUPFAM" id="SSF75712">
    <property type="entry name" value="Rad50 coiled-coil Zn hook"/>
    <property type="match status" value="1"/>
</dbReference>
<dbReference type="InterPro" id="IPR022982">
    <property type="entry name" value="Rad50_ATPase_archaeal"/>
</dbReference>
<dbReference type="InterPro" id="IPR038729">
    <property type="entry name" value="Rad50/SbcC_AAA"/>
</dbReference>
<sequence length="892" mass="105452">MILKSINIKNFLAHEDTKINFAEEGITAIVGDNGAGKTSILEAIYFALYGNSSKGKISELVQWGKRQAIVELEFFKGNNQYKIYREITLTGKSHNTLSAVYKKEKGSYRLYYQKNINKEIPKLTGIASKTFTTSILVKQGDIEGLIELKPKERTKVFEELLDMSLYQILSDKYGEKRRNLETQIEAISKTLPDEESLKKEILKLQEKKAELEKEKIKIEKEKADIEEKIKIQNQLVDSLFSKKEEKEKILAKIDKNQENLKILNQQIEEKKEVLKQIEEKEQIIPELEKYVEQLKEKEKIYKAYLQSQKLKEKLSHLKEKQSQLEENLENIKNLEDIAKNYLENKEKLQHLNKKINELSQQKGQIKALEERLQQIKNILKETQNQALEIANQLTKLKRIFNTLKLNPEIAKSMIRDSEFLIEKYQKEREDLLTEHRTLKNKIEEIKQQIRDIENLKGNCPKCLRPVESHSKEEIIKDLIEKEKELEEKIEQIKKHGTEKRRKLEEEKKSLELLKEFQSFYDEHKKAKKEKEDINIKIKLIERRLKKLEDLEKQKEEIEKFLKENEENYQTYIQSKKVVKQLSNESIENNIRQIESQLKDLKIEEIIDIKLLEEEINQLKQKEKEYIKVKGFISQKEKIQRDLEDLENKINTINKNIHILNQKLKEYENIEENLQREKQKLVELETQSKQIHEKLNPIILNLGEVEGKEKVISKEIENLEKNKEELKKLKEKAEKYRKLEISLGPRGIQKIIRDKALKELPLRTEIIFKAFGFNFERIMFSENFDISIQVPTYERKDRFISTEAISGGQKVALGLALRLALSHLLGNKSEFLILDEPTIHLDQQRREELVNILLKLKNKKYVKQLIIVTHDREIEDAADQIYYVEEGKVREIA</sequence>
<keyword evidence="12" id="KW-0540">Nuclease</keyword>
<keyword evidence="13" id="KW-1185">Reference proteome</keyword>
<dbReference type="RefSeq" id="WP_121922342.1">
    <property type="nucleotide sequence ID" value="NZ_REFO01000010.1"/>
</dbReference>
<dbReference type="HAMAP" id="MF_00449">
    <property type="entry name" value="RAD50"/>
    <property type="match status" value="1"/>
</dbReference>
<dbReference type="SUPFAM" id="SSF52540">
    <property type="entry name" value="P-loop containing nucleoside triphosphate hydrolases"/>
    <property type="match status" value="1"/>
</dbReference>
<protein>
    <submittedName>
        <fullName evidence="12">Exonuclease SbcC</fullName>
    </submittedName>
</protein>
<gene>
    <name evidence="12" type="ORF">CLV39_0180</name>
</gene>
<evidence type="ECO:0000256" key="5">
    <source>
        <dbReference type="ARBA" id="ARBA00022833"/>
    </source>
</evidence>
<keyword evidence="1 9" id="KW-0479">Metal-binding</keyword>
<dbReference type="EMBL" id="REFO01000010">
    <property type="protein sequence ID" value="RMA97564.1"/>
    <property type="molecule type" value="Genomic_DNA"/>
</dbReference>
<dbReference type="GO" id="GO:0005524">
    <property type="term" value="F:ATP binding"/>
    <property type="evidence" value="ECO:0007669"/>
    <property type="project" value="UniProtKB-KW"/>
</dbReference>
<evidence type="ECO:0000256" key="1">
    <source>
        <dbReference type="ARBA" id="ARBA00022723"/>
    </source>
</evidence>
<dbReference type="Proteomes" id="UP000280842">
    <property type="component" value="Unassembled WGS sequence"/>
</dbReference>
<evidence type="ECO:0000256" key="10">
    <source>
        <dbReference type="SAM" id="Coils"/>
    </source>
</evidence>
<evidence type="ECO:0000256" key="2">
    <source>
        <dbReference type="ARBA" id="ARBA00022741"/>
    </source>
</evidence>
<dbReference type="GO" id="GO:0006302">
    <property type="term" value="P:double-strand break repair"/>
    <property type="evidence" value="ECO:0007669"/>
    <property type="project" value="InterPro"/>
</dbReference>
<dbReference type="InterPro" id="IPR027417">
    <property type="entry name" value="P-loop_NTPase"/>
</dbReference>
<dbReference type="AlphaFoldDB" id="A0A3M0BM70"/>
<feature type="domain" description="Zinc-hook" evidence="11">
    <location>
        <begin position="414"/>
        <end position="511"/>
    </location>
</feature>
<evidence type="ECO:0000313" key="13">
    <source>
        <dbReference type="Proteomes" id="UP000280842"/>
    </source>
</evidence>
<dbReference type="GO" id="GO:0016887">
    <property type="term" value="F:ATP hydrolysis activity"/>
    <property type="evidence" value="ECO:0007669"/>
    <property type="project" value="InterPro"/>
</dbReference>
<feature type="binding site" evidence="9">
    <location>
        <position position="459"/>
    </location>
    <ligand>
        <name>Zn(2+)</name>
        <dbReference type="ChEBI" id="CHEBI:29105"/>
    </ligand>
</feature>
<proteinExistence type="inferred from homology"/>
<dbReference type="Pfam" id="PF13476">
    <property type="entry name" value="AAA_23"/>
    <property type="match status" value="1"/>
</dbReference>
<dbReference type="OrthoDB" id="9795626at2"/>
<dbReference type="Pfam" id="PF13304">
    <property type="entry name" value="AAA_21"/>
    <property type="match status" value="1"/>
</dbReference>
<keyword evidence="8" id="KW-0234">DNA repair</keyword>
<feature type="binding site" evidence="9">
    <location>
        <position position="462"/>
    </location>
    <ligand>
        <name>Zn(2+)</name>
        <dbReference type="ChEBI" id="CHEBI:29105"/>
    </ligand>
</feature>
<keyword evidence="7 10" id="KW-0175">Coiled coil</keyword>
<evidence type="ECO:0000313" key="12">
    <source>
        <dbReference type="EMBL" id="RMA97564.1"/>
    </source>
</evidence>
<keyword evidence="5 9" id="KW-0862">Zinc</keyword>
<keyword evidence="3" id="KW-0227">DNA damage</keyword>
<dbReference type="PANTHER" id="PTHR32114">
    <property type="entry name" value="ABC TRANSPORTER ABCH.3"/>
    <property type="match status" value="1"/>
</dbReference>
<organism evidence="12 13">
    <name type="scientific">Hydrogenothermus marinus</name>
    <dbReference type="NCBI Taxonomy" id="133270"/>
    <lineage>
        <taxon>Bacteria</taxon>
        <taxon>Pseudomonadati</taxon>
        <taxon>Aquificota</taxon>
        <taxon>Aquificia</taxon>
        <taxon>Aquificales</taxon>
        <taxon>Hydrogenothermaceae</taxon>
        <taxon>Hydrogenothermus</taxon>
    </lineage>
</organism>
<dbReference type="GO" id="GO:0004527">
    <property type="term" value="F:exonuclease activity"/>
    <property type="evidence" value="ECO:0007669"/>
    <property type="project" value="UniProtKB-KW"/>
</dbReference>